<reference evidence="1" key="1">
    <citation type="submission" date="2019-10" db="EMBL/GenBank/DDBJ databases">
        <authorList>
            <consortium name="DOE Joint Genome Institute"/>
            <person name="Kuo A."/>
            <person name="Miyauchi S."/>
            <person name="Kiss E."/>
            <person name="Drula E."/>
            <person name="Kohler A."/>
            <person name="Sanchez-Garcia M."/>
            <person name="Andreopoulos B."/>
            <person name="Barry K.W."/>
            <person name="Bonito G."/>
            <person name="Buee M."/>
            <person name="Carver A."/>
            <person name="Chen C."/>
            <person name="Cichocki N."/>
            <person name="Clum A."/>
            <person name="Culley D."/>
            <person name="Crous P.W."/>
            <person name="Fauchery L."/>
            <person name="Girlanda M."/>
            <person name="Hayes R."/>
            <person name="Keri Z."/>
            <person name="LaButti K."/>
            <person name="Lipzen A."/>
            <person name="Lombard V."/>
            <person name="Magnuson J."/>
            <person name="Maillard F."/>
            <person name="Morin E."/>
            <person name="Murat C."/>
            <person name="Nolan M."/>
            <person name="Ohm R."/>
            <person name="Pangilinan J."/>
            <person name="Pereira M."/>
            <person name="Perotto S."/>
            <person name="Peter M."/>
            <person name="Riley R."/>
            <person name="Sitrit Y."/>
            <person name="Stielow B."/>
            <person name="Szollosi G."/>
            <person name="Zifcakova L."/>
            <person name="Stursova M."/>
            <person name="Spatafora J.W."/>
            <person name="Tedersoo L."/>
            <person name="Vaario L.-M."/>
            <person name="Yamada A."/>
            <person name="Yan M."/>
            <person name="Wang P."/>
            <person name="Xu J."/>
            <person name="Bruns T."/>
            <person name="Baldrian P."/>
            <person name="Vilgalys R."/>
            <person name="Henrissat B."/>
            <person name="Grigoriev I.V."/>
            <person name="Hibbett D."/>
            <person name="Nagy L.G."/>
            <person name="Martin F.M."/>
        </authorList>
    </citation>
    <scope>NUCLEOTIDE SEQUENCE</scope>
    <source>
        <strain evidence="1">BED1</strain>
    </source>
</reference>
<protein>
    <submittedName>
        <fullName evidence="1">Uncharacterized protein</fullName>
    </submittedName>
</protein>
<name>A0AAD4BIX9_BOLED</name>
<organism evidence="1 2">
    <name type="scientific">Boletus edulis BED1</name>
    <dbReference type="NCBI Taxonomy" id="1328754"/>
    <lineage>
        <taxon>Eukaryota</taxon>
        <taxon>Fungi</taxon>
        <taxon>Dikarya</taxon>
        <taxon>Basidiomycota</taxon>
        <taxon>Agaricomycotina</taxon>
        <taxon>Agaricomycetes</taxon>
        <taxon>Agaricomycetidae</taxon>
        <taxon>Boletales</taxon>
        <taxon>Boletineae</taxon>
        <taxon>Boletaceae</taxon>
        <taxon>Boletoideae</taxon>
        <taxon>Boletus</taxon>
    </lineage>
</organism>
<reference evidence="1" key="2">
    <citation type="journal article" date="2020" name="Nat. Commun.">
        <title>Large-scale genome sequencing of mycorrhizal fungi provides insights into the early evolution of symbiotic traits.</title>
        <authorList>
            <person name="Miyauchi S."/>
            <person name="Kiss E."/>
            <person name="Kuo A."/>
            <person name="Drula E."/>
            <person name="Kohler A."/>
            <person name="Sanchez-Garcia M."/>
            <person name="Morin E."/>
            <person name="Andreopoulos B."/>
            <person name="Barry K.W."/>
            <person name="Bonito G."/>
            <person name="Buee M."/>
            <person name="Carver A."/>
            <person name="Chen C."/>
            <person name="Cichocki N."/>
            <person name="Clum A."/>
            <person name="Culley D."/>
            <person name="Crous P.W."/>
            <person name="Fauchery L."/>
            <person name="Girlanda M."/>
            <person name="Hayes R.D."/>
            <person name="Keri Z."/>
            <person name="LaButti K."/>
            <person name="Lipzen A."/>
            <person name="Lombard V."/>
            <person name="Magnuson J."/>
            <person name="Maillard F."/>
            <person name="Murat C."/>
            <person name="Nolan M."/>
            <person name="Ohm R.A."/>
            <person name="Pangilinan J."/>
            <person name="Pereira M.F."/>
            <person name="Perotto S."/>
            <person name="Peter M."/>
            <person name="Pfister S."/>
            <person name="Riley R."/>
            <person name="Sitrit Y."/>
            <person name="Stielow J.B."/>
            <person name="Szollosi G."/>
            <person name="Zifcakova L."/>
            <person name="Stursova M."/>
            <person name="Spatafora J.W."/>
            <person name="Tedersoo L."/>
            <person name="Vaario L.M."/>
            <person name="Yamada A."/>
            <person name="Yan M."/>
            <person name="Wang P."/>
            <person name="Xu J."/>
            <person name="Bruns T."/>
            <person name="Baldrian P."/>
            <person name="Vilgalys R."/>
            <person name="Dunand C."/>
            <person name="Henrissat B."/>
            <person name="Grigoriev I.V."/>
            <person name="Hibbett D."/>
            <person name="Nagy L.G."/>
            <person name="Martin F.M."/>
        </authorList>
    </citation>
    <scope>NUCLEOTIDE SEQUENCE</scope>
    <source>
        <strain evidence="1">BED1</strain>
    </source>
</reference>
<keyword evidence="2" id="KW-1185">Reference proteome</keyword>
<accession>A0AAD4BIX9</accession>
<dbReference type="Proteomes" id="UP001194468">
    <property type="component" value="Unassembled WGS sequence"/>
</dbReference>
<dbReference type="EMBL" id="WHUW01000050">
    <property type="protein sequence ID" value="KAF8431438.1"/>
    <property type="molecule type" value="Genomic_DNA"/>
</dbReference>
<dbReference type="AlphaFoldDB" id="A0AAD4BIX9"/>
<gene>
    <name evidence="1" type="ORF">L210DRAFT_3651133</name>
</gene>
<evidence type="ECO:0000313" key="1">
    <source>
        <dbReference type="EMBL" id="KAF8431438.1"/>
    </source>
</evidence>
<sequence>MYYSIRETLLEQNVVLDPIRKAMISLPHSAGVVLDGKDVTSTKPFDACNDSKAKGDSEALILAANGKGDLLTVSLRPAGILDPGQAYWRGQTRFKLEIIFYIYVGKIAEAHPAADKLVDPATSDSTSTASASTDATPLSTRCSVRPFIDTPTHRRHDRLPTRAHPPRPVFLVHTSHHPETPHRGHLQHVFNPPKLTHAIVRHRFDQVPENALDVAAPNPL</sequence>
<comment type="caution">
    <text evidence="1">The sequence shown here is derived from an EMBL/GenBank/DDBJ whole genome shotgun (WGS) entry which is preliminary data.</text>
</comment>
<evidence type="ECO:0000313" key="2">
    <source>
        <dbReference type="Proteomes" id="UP001194468"/>
    </source>
</evidence>
<proteinExistence type="predicted"/>